<evidence type="ECO:0000256" key="1">
    <source>
        <dbReference type="ARBA" id="ARBA00004141"/>
    </source>
</evidence>
<keyword evidence="5 6" id="KW-0472">Membrane</keyword>
<feature type="transmembrane region" description="Helical" evidence="6">
    <location>
        <begin position="75"/>
        <end position="93"/>
    </location>
</feature>
<dbReference type="InterPro" id="IPR039020">
    <property type="entry name" value="PaxB-like"/>
</dbReference>
<protein>
    <submittedName>
        <fullName evidence="7">Uncharacterized protein</fullName>
    </submittedName>
</protein>
<sequence length="271" mass="30604">MGSNDAPPPHVPVYYLPVSNGLLQAGGVLWTIAYILFVRSSFRTRSYGMPILALAFNFAWEIVFALYVAESPLERSIFTIWMILDLGLVYCVVVYGQHEWAHSPAIARNLGKIFTLLTAGALAGHWTFAKWWIDNDIGKREGKFYMGRMGPDTTELGYWTVAFCQSYLSAASLAQLVVRGHSGGVGWGIWATRTLGSLLGFVVNYAWCWYYWREAHEYFMSPFSVFLIGVGLMADLLYPFVLLRIRKTETVSSDGRRIRGDDLVEAKRKRG</sequence>
<reference evidence="7 8" key="1">
    <citation type="journal article" date="2016" name="Nat. Commun.">
        <title>Ectomycorrhizal ecology is imprinted in the genome of the dominant symbiotic fungus Cenococcum geophilum.</title>
        <authorList>
            <consortium name="DOE Joint Genome Institute"/>
            <person name="Peter M."/>
            <person name="Kohler A."/>
            <person name="Ohm R.A."/>
            <person name="Kuo A."/>
            <person name="Krutzmann J."/>
            <person name="Morin E."/>
            <person name="Arend M."/>
            <person name="Barry K.W."/>
            <person name="Binder M."/>
            <person name="Choi C."/>
            <person name="Clum A."/>
            <person name="Copeland A."/>
            <person name="Grisel N."/>
            <person name="Haridas S."/>
            <person name="Kipfer T."/>
            <person name="LaButti K."/>
            <person name="Lindquist E."/>
            <person name="Lipzen A."/>
            <person name="Maire R."/>
            <person name="Meier B."/>
            <person name="Mihaltcheva S."/>
            <person name="Molinier V."/>
            <person name="Murat C."/>
            <person name="Poggeler S."/>
            <person name="Quandt C.A."/>
            <person name="Sperisen C."/>
            <person name="Tritt A."/>
            <person name="Tisserant E."/>
            <person name="Crous P.W."/>
            <person name="Henrissat B."/>
            <person name="Nehls U."/>
            <person name="Egli S."/>
            <person name="Spatafora J.W."/>
            <person name="Grigoriev I.V."/>
            <person name="Martin F.M."/>
        </authorList>
    </citation>
    <scope>NUCLEOTIDE SEQUENCE [LARGE SCALE GENOMIC DNA]</scope>
    <source>
        <strain evidence="7 8">CBS 207.34</strain>
    </source>
</reference>
<dbReference type="OrthoDB" id="5294024at2759"/>
<dbReference type="GO" id="GO:0016020">
    <property type="term" value="C:membrane"/>
    <property type="evidence" value="ECO:0007669"/>
    <property type="project" value="UniProtKB-SubCell"/>
</dbReference>
<evidence type="ECO:0000256" key="3">
    <source>
        <dbReference type="ARBA" id="ARBA00022692"/>
    </source>
</evidence>
<feature type="transmembrane region" description="Helical" evidence="6">
    <location>
        <begin position="190"/>
        <end position="212"/>
    </location>
</feature>
<name>A0A8E2F9Z3_9PEZI</name>
<evidence type="ECO:0000256" key="5">
    <source>
        <dbReference type="ARBA" id="ARBA00023136"/>
    </source>
</evidence>
<feature type="transmembrane region" description="Helical" evidence="6">
    <location>
        <begin position="113"/>
        <end position="133"/>
    </location>
</feature>
<feature type="transmembrane region" description="Helical" evidence="6">
    <location>
        <begin position="156"/>
        <end position="178"/>
    </location>
</feature>
<organism evidence="7 8">
    <name type="scientific">Glonium stellatum</name>
    <dbReference type="NCBI Taxonomy" id="574774"/>
    <lineage>
        <taxon>Eukaryota</taxon>
        <taxon>Fungi</taxon>
        <taxon>Dikarya</taxon>
        <taxon>Ascomycota</taxon>
        <taxon>Pezizomycotina</taxon>
        <taxon>Dothideomycetes</taxon>
        <taxon>Pleosporomycetidae</taxon>
        <taxon>Gloniales</taxon>
        <taxon>Gloniaceae</taxon>
        <taxon>Glonium</taxon>
    </lineage>
</organism>
<keyword evidence="8" id="KW-1185">Reference proteome</keyword>
<evidence type="ECO:0000256" key="4">
    <source>
        <dbReference type="ARBA" id="ARBA00022989"/>
    </source>
</evidence>
<gene>
    <name evidence="7" type="ORF">AOQ84DRAFT_333731</name>
</gene>
<comment type="subcellular location">
    <subcellularLocation>
        <location evidence="1">Membrane</location>
        <topology evidence="1">Multi-pass membrane protein</topology>
    </subcellularLocation>
</comment>
<dbReference type="PANTHER" id="PTHR42038:SF2">
    <property type="entry name" value="TERPENE CYCLASE AUSL"/>
    <property type="match status" value="1"/>
</dbReference>
<dbReference type="EMBL" id="KV748833">
    <property type="protein sequence ID" value="OCL12776.1"/>
    <property type="molecule type" value="Genomic_DNA"/>
</dbReference>
<comment type="similarity">
    <text evidence="2">Belongs to the paxB family.</text>
</comment>
<dbReference type="PANTHER" id="PTHR42038">
    <property type="match status" value="1"/>
</dbReference>
<proteinExistence type="inferred from homology"/>
<dbReference type="Proteomes" id="UP000250140">
    <property type="component" value="Unassembled WGS sequence"/>
</dbReference>
<dbReference type="Pfam" id="PF25129">
    <property type="entry name" value="Pyr4-TMTC"/>
    <property type="match status" value="1"/>
</dbReference>
<evidence type="ECO:0000313" key="7">
    <source>
        <dbReference type="EMBL" id="OCL12776.1"/>
    </source>
</evidence>
<evidence type="ECO:0000256" key="6">
    <source>
        <dbReference type="SAM" id="Phobius"/>
    </source>
</evidence>
<feature type="transmembrane region" description="Helical" evidence="6">
    <location>
        <begin position="49"/>
        <end position="69"/>
    </location>
</feature>
<dbReference type="AlphaFoldDB" id="A0A8E2F9Z3"/>
<feature type="transmembrane region" description="Helical" evidence="6">
    <location>
        <begin position="218"/>
        <end position="238"/>
    </location>
</feature>
<keyword evidence="3 6" id="KW-0812">Transmembrane</keyword>
<evidence type="ECO:0000313" key="8">
    <source>
        <dbReference type="Proteomes" id="UP000250140"/>
    </source>
</evidence>
<evidence type="ECO:0000256" key="2">
    <source>
        <dbReference type="ARBA" id="ARBA00006757"/>
    </source>
</evidence>
<keyword evidence="4 6" id="KW-1133">Transmembrane helix</keyword>
<feature type="transmembrane region" description="Helical" evidence="6">
    <location>
        <begin position="12"/>
        <end position="37"/>
    </location>
</feature>
<accession>A0A8E2F9Z3</accession>
<dbReference type="GO" id="GO:0016829">
    <property type="term" value="F:lyase activity"/>
    <property type="evidence" value="ECO:0007669"/>
    <property type="project" value="InterPro"/>
</dbReference>